<gene>
    <name evidence="1" type="ORF">B0A77_04775</name>
</gene>
<dbReference type="AlphaFoldDB" id="A0A2H3KX33"/>
<sequence>MSDIAIRIFCEGVSDQRFLRDFLKAHYQIDISDKDLKNNKFIENLGSWNKLKIQKEKITESFSEFTSLIFLDADNEKVTEKAGFEETINFVNDLMSEWNWEKYDVFVLPNHQDNGTVEDLLENIINFKNKKIFDCWEGFEDCLSKDYSLTIPAKKSKIYSYLECLHGVTNQEKDKCKDANRDFLNENLWDIKNLENPYISKIKEFLDKHLK</sequence>
<comment type="caution">
    <text evidence="1">The sequence shown here is derived from an EMBL/GenBank/DDBJ whole genome shotgun (WGS) entry which is preliminary data.</text>
</comment>
<reference evidence="1 2" key="1">
    <citation type="submission" date="2017-09" db="EMBL/GenBank/DDBJ databases">
        <title>Whole genomes of Flavobacteriaceae.</title>
        <authorList>
            <person name="Stine C."/>
            <person name="Li C."/>
            <person name="Tadesse D."/>
        </authorList>
    </citation>
    <scope>NUCLEOTIDE SEQUENCE [LARGE SCALE GENOMIC DNA]</scope>
    <source>
        <strain evidence="1 2">ATCC 35036</strain>
    </source>
</reference>
<organism evidence="1 2">
    <name type="scientific">Flavobacterium branchiophilum</name>
    <dbReference type="NCBI Taxonomy" id="55197"/>
    <lineage>
        <taxon>Bacteria</taxon>
        <taxon>Pseudomonadati</taxon>
        <taxon>Bacteroidota</taxon>
        <taxon>Flavobacteriia</taxon>
        <taxon>Flavobacteriales</taxon>
        <taxon>Flavobacteriaceae</taxon>
        <taxon>Flavobacterium</taxon>
    </lineage>
</organism>
<evidence type="ECO:0008006" key="3">
    <source>
        <dbReference type="Google" id="ProtNLM"/>
    </source>
</evidence>
<name>A0A2H3KX33_9FLAO</name>
<protein>
    <recommendedName>
        <fullName evidence="3">DUF4276 domain-containing protein</fullName>
    </recommendedName>
</protein>
<dbReference type="EMBL" id="PCMW01000028">
    <property type="protein sequence ID" value="PDS25475.1"/>
    <property type="molecule type" value="Genomic_DNA"/>
</dbReference>
<accession>A0A2H3KX33</accession>
<dbReference type="RefSeq" id="WP_097553728.1">
    <property type="nucleotide sequence ID" value="NZ_PCMW01000028.1"/>
</dbReference>
<dbReference type="InterPro" id="IPR024508">
    <property type="entry name" value="DUF3226"/>
</dbReference>
<dbReference type="OrthoDB" id="980363at2"/>
<dbReference type="Proteomes" id="UP000220828">
    <property type="component" value="Unassembled WGS sequence"/>
</dbReference>
<evidence type="ECO:0000313" key="2">
    <source>
        <dbReference type="Proteomes" id="UP000220828"/>
    </source>
</evidence>
<proteinExistence type="predicted"/>
<evidence type="ECO:0000313" key="1">
    <source>
        <dbReference type="EMBL" id="PDS25475.1"/>
    </source>
</evidence>
<dbReference type="Pfam" id="PF11536">
    <property type="entry name" value="DUF3226"/>
    <property type="match status" value="1"/>
</dbReference>